<dbReference type="Proteomes" id="UP000093523">
    <property type="component" value="Unassembled WGS sequence"/>
</dbReference>
<feature type="domain" description="HDOD" evidence="2">
    <location>
        <begin position="197"/>
        <end position="383"/>
    </location>
</feature>
<dbReference type="InterPro" id="IPR001633">
    <property type="entry name" value="EAL_dom"/>
</dbReference>
<dbReference type="Gene3D" id="1.10.3210.10">
    <property type="entry name" value="Hypothetical protein af1432"/>
    <property type="match status" value="1"/>
</dbReference>
<dbReference type="Pfam" id="PF00563">
    <property type="entry name" value="EAL"/>
    <property type="match status" value="1"/>
</dbReference>
<dbReference type="InterPro" id="IPR035919">
    <property type="entry name" value="EAL_sf"/>
</dbReference>
<dbReference type="OrthoDB" id="9804751at2"/>
<comment type="caution">
    <text evidence="3">The sequence shown here is derived from an EMBL/GenBank/DDBJ whole genome shotgun (WGS) entry which is preliminary data.</text>
</comment>
<dbReference type="RefSeq" id="WP_017022201.1">
    <property type="nucleotide sequence ID" value="NZ_CAWMPN010000029.1"/>
</dbReference>
<dbReference type="SUPFAM" id="SSF109604">
    <property type="entry name" value="HD-domain/PDEase-like"/>
    <property type="match status" value="1"/>
</dbReference>
<dbReference type="InterPro" id="IPR013976">
    <property type="entry name" value="HDOD"/>
</dbReference>
<dbReference type="PIRSF" id="PIRSF003180">
    <property type="entry name" value="DiGMPpdiest_YuxH"/>
    <property type="match status" value="1"/>
</dbReference>
<feature type="domain" description="EAL" evidence="1">
    <location>
        <begin position="1"/>
        <end position="203"/>
    </location>
</feature>
<evidence type="ECO:0000259" key="1">
    <source>
        <dbReference type="PROSITE" id="PS50883"/>
    </source>
</evidence>
<organism evidence="3 4">
    <name type="scientific">Aliivibrio logei</name>
    <name type="common">Vibrio logei</name>
    <dbReference type="NCBI Taxonomy" id="688"/>
    <lineage>
        <taxon>Bacteria</taxon>
        <taxon>Pseudomonadati</taxon>
        <taxon>Pseudomonadota</taxon>
        <taxon>Gammaproteobacteria</taxon>
        <taxon>Vibrionales</taxon>
        <taxon>Vibrionaceae</taxon>
        <taxon>Aliivibrio</taxon>
    </lineage>
</organism>
<keyword evidence="3" id="KW-0808">Transferase</keyword>
<dbReference type="Pfam" id="PF08668">
    <property type="entry name" value="HDOD"/>
    <property type="match status" value="1"/>
</dbReference>
<accession>A0A1B9NUE4</accession>
<sequence>MYSYVARQPILDLKKNTIGYELLFRDGPKNTFPAVEAEEATSRLLSDHFLSSHCNATNDKLGFVNFPQQSLLNLVPTLFNASNLVIEILEDCIPTPELLEAIKTLSERGYKLALDDFEPSPQWTPFLPYIDIIKFDMRVTPVLKAKLFIRHCAKYNIVFLAEKVETYEEFEQAKEAGFTYFQGYFFSKPEMLQQRAIQPNQLSIIQLYQEISAPTVNFVAVEKHIAQDVSLSYKLLRFVNSSSVIDKPITSFKQALVYLGETKLRQFVSLVAVAHATQHKPQSLYTLSIHRAKLCELIVNKTKINLEPSQAFLVGLFSLLEPLLDQPLEVLIQHLPISDEIKHALTLRKGPLGSLILAIESYEKADWDIVAKCCSDLHITEQEFSACYNESAEWVDDLAH</sequence>
<name>A0A1B9NUE4_ALILO</name>
<dbReference type="PROSITE" id="PS51833">
    <property type="entry name" value="HDOD"/>
    <property type="match status" value="1"/>
</dbReference>
<proteinExistence type="predicted"/>
<gene>
    <name evidence="3" type="ORF">A6E04_18625</name>
</gene>
<evidence type="ECO:0000313" key="3">
    <source>
        <dbReference type="EMBL" id="OCH17636.1"/>
    </source>
</evidence>
<evidence type="ECO:0000313" key="4">
    <source>
        <dbReference type="Proteomes" id="UP000093523"/>
    </source>
</evidence>
<dbReference type="SUPFAM" id="SSF141868">
    <property type="entry name" value="EAL domain-like"/>
    <property type="match status" value="1"/>
</dbReference>
<dbReference type="PROSITE" id="PS50883">
    <property type="entry name" value="EAL"/>
    <property type="match status" value="1"/>
</dbReference>
<dbReference type="GO" id="GO:0016301">
    <property type="term" value="F:kinase activity"/>
    <property type="evidence" value="ECO:0007669"/>
    <property type="project" value="UniProtKB-KW"/>
</dbReference>
<dbReference type="InterPro" id="IPR052340">
    <property type="entry name" value="RNase_Y/CdgJ"/>
</dbReference>
<reference evidence="3 4" key="1">
    <citation type="submission" date="2016-06" db="EMBL/GenBank/DDBJ databases">
        <authorList>
            <person name="Kjaerup R.B."/>
            <person name="Dalgaard T.S."/>
            <person name="Juul-Madsen H.R."/>
        </authorList>
    </citation>
    <scope>NUCLEOTIDE SEQUENCE [LARGE SCALE GENOMIC DNA]</scope>
    <source>
        <strain evidence="3 4">1S159</strain>
    </source>
</reference>
<dbReference type="AlphaFoldDB" id="A0A1B9NUE4"/>
<dbReference type="InterPro" id="IPR014408">
    <property type="entry name" value="dGMP_Pdiesterase_EAL/HD-GYP"/>
</dbReference>
<protein>
    <submittedName>
        <fullName evidence="3">Histidine kinase</fullName>
    </submittedName>
</protein>
<evidence type="ECO:0000259" key="2">
    <source>
        <dbReference type="PROSITE" id="PS51833"/>
    </source>
</evidence>
<dbReference type="EMBL" id="MAJU01000029">
    <property type="protein sequence ID" value="OCH17636.1"/>
    <property type="molecule type" value="Genomic_DNA"/>
</dbReference>
<dbReference type="PANTHER" id="PTHR33525:SF4">
    <property type="entry name" value="CYCLIC DI-GMP PHOSPHODIESTERASE CDGJ"/>
    <property type="match status" value="1"/>
</dbReference>
<dbReference type="Gene3D" id="3.20.20.450">
    <property type="entry name" value="EAL domain"/>
    <property type="match status" value="1"/>
</dbReference>
<dbReference type="PANTHER" id="PTHR33525">
    <property type="match status" value="1"/>
</dbReference>
<dbReference type="STRING" id="688.A6E04_18625"/>
<dbReference type="SMART" id="SM00052">
    <property type="entry name" value="EAL"/>
    <property type="match status" value="1"/>
</dbReference>
<keyword evidence="3" id="KW-0418">Kinase</keyword>